<name>A0A060YX30_ONCMY</name>
<evidence type="ECO:0000313" key="2">
    <source>
        <dbReference type="EMBL" id="CDQ96286.1"/>
    </source>
</evidence>
<dbReference type="STRING" id="8022.A0A060YX30"/>
<reference evidence="2" key="2">
    <citation type="submission" date="2014-03" db="EMBL/GenBank/DDBJ databases">
        <authorList>
            <person name="Genoscope - CEA"/>
        </authorList>
    </citation>
    <scope>NUCLEOTIDE SEQUENCE</scope>
</reference>
<dbReference type="AlphaFoldDB" id="A0A060YX30"/>
<dbReference type="InterPro" id="IPR008993">
    <property type="entry name" value="TIMP-like_OB-fold"/>
</dbReference>
<reference evidence="2" key="1">
    <citation type="journal article" date="2014" name="Nat. Commun.">
        <title>The rainbow trout genome provides novel insights into evolution after whole-genome duplication in vertebrates.</title>
        <authorList>
            <person name="Berthelot C."/>
            <person name="Brunet F."/>
            <person name="Chalopin D."/>
            <person name="Juanchich A."/>
            <person name="Bernard M."/>
            <person name="Noel B."/>
            <person name="Bento P."/>
            <person name="Da Silva C."/>
            <person name="Labadie K."/>
            <person name="Alberti A."/>
            <person name="Aury J.M."/>
            <person name="Louis A."/>
            <person name="Dehais P."/>
            <person name="Bardou P."/>
            <person name="Montfort J."/>
            <person name="Klopp C."/>
            <person name="Cabau C."/>
            <person name="Gaspin C."/>
            <person name="Thorgaard G.H."/>
            <person name="Boussaha M."/>
            <person name="Quillet E."/>
            <person name="Guyomard R."/>
            <person name="Galiana D."/>
            <person name="Bobe J."/>
            <person name="Volff J.N."/>
            <person name="Genet C."/>
            <person name="Wincker P."/>
            <person name="Jaillon O."/>
            <person name="Roest Crollius H."/>
            <person name="Guiguen Y."/>
        </authorList>
    </citation>
    <scope>NUCLEOTIDE SEQUENCE [LARGE SCALE GENOMIC DNA]</scope>
</reference>
<dbReference type="Pfam" id="PF01759">
    <property type="entry name" value="NTR"/>
    <property type="match status" value="1"/>
</dbReference>
<sequence length="144" mass="15317">MSESESTNHRNRILVSCLNPSHSVSYSNPPPPPPLPSYPLSQLPVITGKVTSLVPGPRGSVTVDVSLIKSYKSGRMAITKSGPAMSVKLTSNCRNCPSLRKGANYVLMGKVDVQGRGLLNPSSFALLYKAVHAKALANLARQSC</sequence>
<protein>
    <recommendedName>
        <fullName evidence="1">Netrin module non-TIMP type domain-containing protein</fullName>
    </recommendedName>
</protein>
<gene>
    <name evidence="2" type="ORF">GSONMT00045168001</name>
</gene>
<evidence type="ECO:0000259" key="1">
    <source>
        <dbReference type="Pfam" id="PF01759"/>
    </source>
</evidence>
<evidence type="ECO:0000313" key="3">
    <source>
        <dbReference type="Proteomes" id="UP000193380"/>
    </source>
</evidence>
<organism evidence="2 3">
    <name type="scientific">Oncorhynchus mykiss</name>
    <name type="common">Rainbow trout</name>
    <name type="synonym">Salmo gairdneri</name>
    <dbReference type="NCBI Taxonomy" id="8022"/>
    <lineage>
        <taxon>Eukaryota</taxon>
        <taxon>Metazoa</taxon>
        <taxon>Chordata</taxon>
        <taxon>Craniata</taxon>
        <taxon>Vertebrata</taxon>
        <taxon>Euteleostomi</taxon>
        <taxon>Actinopterygii</taxon>
        <taxon>Neopterygii</taxon>
        <taxon>Teleostei</taxon>
        <taxon>Protacanthopterygii</taxon>
        <taxon>Salmoniformes</taxon>
        <taxon>Salmonidae</taxon>
        <taxon>Salmoninae</taxon>
        <taxon>Oncorhynchus</taxon>
    </lineage>
</organism>
<dbReference type="Gene3D" id="2.40.50.120">
    <property type="match status" value="1"/>
</dbReference>
<accession>A0A060YX30</accession>
<dbReference type="Proteomes" id="UP000193380">
    <property type="component" value="Unassembled WGS sequence"/>
</dbReference>
<dbReference type="InterPro" id="IPR018933">
    <property type="entry name" value="Netrin_module_non-TIMP"/>
</dbReference>
<dbReference type="SUPFAM" id="SSF50242">
    <property type="entry name" value="TIMP-like"/>
    <property type="match status" value="1"/>
</dbReference>
<feature type="domain" description="Netrin module non-TIMP type" evidence="1">
    <location>
        <begin position="45"/>
        <end position="135"/>
    </location>
</feature>
<proteinExistence type="predicted"/>
<dbReference type="PaxDb" id="8022-A0A060YX30"/>
<dbReference type="EMBL" id="FR924984">
    <property type="protein sequence ID" value="CDQ96286.1"/>
    <property type="molecule type" value="Genomic_DNA"/>
</dbReference>